<keyword evidence="3" id="KW-1185">Reference proteome</keyword>
<dbReference type="GO" id="GO:0005657">
    <property type="term" value="C:replication fork"/>
    <property type="evidence" value="ECO:0007669"/>
    <property type="project" value="TreeGrafter"/>
</dbReference>
<dbReference type="EnsemblPlants" id="Bo6g068420.1">
    <property type="protein sequence ID" value="Bo6g068420.1"/>
    <property type="gene ID" value="Bo6g068420"/>
</dbReference>
<dbReference type="STRING" id="109376.A0A0D3CTX0"/>
<reference evidence="2 3" key="1">
    <citation type="journal article" date="2014" name="Genome Biol.">
        <title>Transcriptome and methylome profiling reveals relics of genome dominance in the mesopolyploid Brassica oleracea.</title>
        <authorList>
            <person name="Parkin I.A."/>
            <person name="Koh C."/>
            <person name="Tang H."/>
            <person name="Robinson S.J."/>
            <person name="Kagale S."/>
            <person name="Clarke W.E."/>
            <person name="Town C.D."/>
            <person name="Nixon J."/>
            <person name="Krishnakumar V."/>
            <person name="Bidwell S.L."/>
            <person name="Denoeud F."/>
            <person name="Belcram H."/>
            <person name="Links M.G."/>
            <person name="Just J."/>
            <person name="Clarke C."/>
            <person name="Bender T."/>
            <person name="Huebert T."/>
            <person name="Mason A.S."/>
            <person name="Pires J.C."/>
            <person name="Barker G."/>
            <person name="Moore J."/>
            <person name="Walley P.G."/>
            <person name="Manoli S."/>
            <person name="Batley J."/>
            <person name="Edwards D."/>
            <person name="Nelson M.N."/>
            <person name="Wang X."/>
            <person name="Paterson A.H."/>
            <person name="King G."/>
            <person name="Bancroft I."/>
            <person name="Chalhoub B."/>
            <person name="Sharpe A.G."/>
        </authorList>
    </citation>
    <scope>NUCLEOTIDE SEQUENCE</scope>
    <source>
        <strain evidence="2 3">cv. TO1000</strain>
    </source>
</reference>
<dbReference type="OMA" id="HMIQGRI"/>
<organism evidence="2 3">
    <name type="scientific">Brassica oleracea var. oleracea</name>
    <dbReference type="NCBI Taxonomy" id="109376"/>
    <lineage>
        <taxon>Eukaryota</taxon>
        <taxon>Viridiplantae</taxon>
        <taxon>Streptophyta</taxon>
        <taxon>Embryophyta</taxon>
        <taxon>Tracheophyta</taxon>
        <taxon>Spermatophyta</taxon>
        <taxon>Magnoliopsida</taxon>
        <taxon>eudicotyledons</taxon>
        <taxon>Gunneridae</taxon>
        <taxon>Pentapetalae</taxon>
        <taxon>rosids</taxon>
        <taxon>malvids</taxon>
        <taxon>Brassicales</taxon>
        <taxon>Brassicaceae</taxon>
        <taxon>Brassiceae</taxon>
        <taxon>Brassica</taxon>
    </lineage>
</organism>
<reference evidence="2" key="2">
    <citation type="submission" date="2015-03" db="UniProtKB">
        <authorList>
            <consortium name="EnsemblPlants"/>
        </authorList>
    </citation>
    <scope>IDENTIFICATION</scope>
</reference>
<evidence type="ECO:0000313" key="2">
    <source>
        <dbReference type="EnsemblPlants" id="Bo6g068420.1"/>
    </source>
</evidence>
<dbReference type="eggNOG" id="KOG0987">
    <property type="taxonomic scope" value="Eukaryota"/>
</dbReference>
<dbReference type="PANTHER" id="PTHR23274:SF48">
    <property type="entry name" value="ATP-DEPENDENT DNA HELICASE"/>
    <property type="match status" value="1"/>
</dbReference>
<evidence type="ECO:0000259" key="1">
    <source>
        <dbReference type="Pfam" id="PF21530"/>
    </source>
</evidence>
<name>A0A0D3CTX0_BRAOL</name>
<accession>A0A0D3CTX0</accession>
<feature type="domain" description="DNA helicase Pif1-like 2B" evidence="1">
    <location>
        <begin position="31"/>
        <end position="75"/>
    </location>
</feature>
<protein>
    <submittedName>
        <fullName evidence="2">ATP-dependent DNA helicase</fullName>
    </submittedName>
</protein>
<evidence type="ECO:0000313" key="3">
    <source>
        <dbReference type="Proteomes" id="UP000032141"/>
    </source>
</evidence>
<dbReference type="Pfam" id="PF21530">
    <property type="entry name" value="Pif1_2B_dom"/>
    <property type="match status" value="1"/>
</dbReference>
<dbReference type="PANTHER" id="PTHR23274">
    <property type="entry name" value="DNA HELICASE-RELATED"/>
    <property type="match status" value="1"/>
</dbReference>
<sequence>MLSGEEKVYLSSDSIIPSDVDIEENVVYPTEFLNSVKVARLPRHCLKLGAPIMCLRNMDVMDGLCNGTRLIVTQLLPHMIQGRIIMGNDISGEAVWIPRMFVTPPDTKFSFRMR</sequence>
<dbReference type="GO" id="GO:0006260">
    <property type="term" value="P:DNA replication"/>
    <property type="evidence" value="ECO:0007669"/>
    <property type="project" value="TreeGrafter"/>
</dbReference>
<dbReference type="InterPro" id="IPR049163">
    <property type="entry name" value="Pif1-like_2B_dom"/>
</dbReference>
<dbReference type="Gramene" id="Bo6g068420.1">
    <property type="protein sequence ID" value="Bo6g068420.1"/>
    <property type="gene ID" value="Bo6g068420"/>
</dbReference>
<proteinExistence type="predicted"/>
<dbReference type="Proteomes" id="UP000032141">
    <property type="component" value="Chromosome C6"/>
</dbReference>
<dbReference type="HOGENOM" id="CLU_001324_4_0_1"/>
<dbReference type="AlphaFoldDB" id="A0A0D3CTX0"/>